<keyword evidence="5" id="KW-1185">Reference proteome</keyword>
<dbReference type="SUPFAM" id="SSF52540">
    <property type="entry name" value="P-loop containing nucleoside triphosphate hydrolases"/>
    <property type="match status" value="1"/>
</dbReference>
<dbReference type="PANTHER" id="PTHR43158:SF2">
    <property type="entry name" value="SKFA PEPTIDE EXPORT ATP-BINDING PROTEIN SKFE"/>
    <property type="match status" value="1"/>
</dbReference>
<dbReference type="Pfam" id="PF00005">
    <property type="entry name" value="ABC_tran"/>
    <property type="match status" value="1"/>
</dbReference>
<dbReference type="GO" id="GO:0005524">
    <property type="term" value="F:ATP binding"/>
    <property type="evidence" value="ECO:0007669"/>
    <property type="project" value="UniProtKB-KW"/>
</dbReference>
<dbReference type="STRING" id="388280.SAMN04488057_104186"/>
<dbReference type="OrthoDB" id="9785229at2"/>
<evidence type="ECO:0000313" key="4">
    <source>
        <dbReference type="EMBL" id="SHM87685.1"/>
    </source>
</evidence>
<evidence type="ECO:0000313" key="5">
    <source>
        <dbReference type="Proteomes" id="UP000184513"/>
    </source>
</evidence>
<evidence type="ECO:0000256" key="1">
    <source>
        <dbReference type="ARBA" id="ARBA00022741"/>
    </source>
</evidence>
<proteinExistence type="predicted"/>
<protein>
    <submittedName>
        <fullName evidence="4">ABC transporter</fullName>
    </submittedName>
</protein>
<dbReference type="RefSeq" id="WP_073093977.1">
    <property type="nucleotide sequence ID" value="NZ_FRCY01000004.1"/>
</dbReference>
<dbReference type="Gene3D" id="3.40.50.300">
    <property type="entry name" value="P-loop containing nucleotide triphosphate hydrolases"/>
    <property type="match status" value="1"/>
</dbReference>
<dbReference type="GO" id="GO:0016887">
    <property type="term" value="F:ATP hydrolysis activity"/>
    <property type="evidence" value="ECO:0007669"/>
    <property type="project" value="InterPro"/>
</dbReference>
<evidence type="ECO:0000259" key="3">
    <source>
        <dbReference type="Pfam" id="PF00005"/>
    </source>
</evidence>
<keyword evidence="2" id="KW-0067">ATP-binding</keyword>
<dbReference type="Proteomes" id="UP000184513">
    <property type="component" value="Unassembled WGS sequence"/>
</dbReference>
<evidence type="ECO:0000256" key="2">
    <source>
        <dbReference type="ARBA" id="ARBA00022840"/>
    </source>
</evidence>
<dbReference type="InterPro" id="IPR003439">
    <property type="entry name" value="ABC_transporter-like_ATP-bd"/>
</dbReference>
<dbReference type="EMBL" id="FRCY01000004">
    <property type="protein sequence ID" value="SHM87685.1"/>
    <property type="molecule type" value="Genomic_DNA"/>
</dbReference>
<dbReference type="AlphaFoldDB" id="A0A1M7MAF9"/>
<organism evidence="4 5">
    <name type="scientific">Cyclobacterium lianum</name>
    <dbReference type="NCBI Taxonomy" id="388280"/>
    <lineage>
        <taxon>Bacteria</taxon>
        <taxon>Pseudomonadati</taxon>
        <taxon>Bacteroidota</taxon>
        <taxon>Cytophagia</taxon>
        <taxon>Cytophagales</taxon>
        <taxon>Cyclobacteriaceae</taxon>
        <taxon>Cyclobacterium</taxon>
    </lineage>
</organism>
<gene>
    <name evidence="4" type="ORF">SAMN04488057_104186</name>
</gene>
<keyword evidence="1" id="KW-0547">Nucleotide-binding</keyword>
<feature type="domain" description="ABC transporter" evidence="3">
    <location>
        <begin position="18"/>
        <end position="67"/>
    </location>
</feature>
<sequence>MLEAKNIHFCINNKPIVDQVSINLKPGEITVLLGPNGAGKSTLFRLLSGEIKCKLGSVRYNGRSINTLAARELALLSSGCFWASGNTDLPLPLKPHVAP</sequence>
<name>A0A1M7MAF9_9BACT</name>
<reference evidence="4 5" key="1">
    <citation type="submission" date="2016-11" db="EMBL/GenBank/DDBJ databases">
        <authorList>
            <person name="Jaros S."/>
            <person name="Januszkiewicz K."/>
            <person name="Wedrychowicz H."/>
        </authorList>
    </citation>
    <scope>NUCLEOTIDE SEQUENCE [LARGE SCALE GENOMIC DNA]</scope>
    <source>
        <strain evidence="4 5">CGMCC 1.6102</strain>
    </source>
</reference>
<dbReference type="PANTHER" id="PTHR43158">
    <property type="entry name" value="SKFA PEPTIDE EXPORT ATP-BINDING PROTEIN SKFE"/>
    <property type="match status" value="1"/>
</dbReference>
<accession>A0A1M7MAF9</accession>
<dbReference type="InterPro" id="IPR027417">
    <property type="entry name" value="P-loop_NTPase"/>
</dbReference>